<reference evidence="21" key="3">
    <citation type="submission" date="2025-09" db="UniProtKB">
        <authorList>
            <consortium name="Ensembl"/>
        </authorList>
    </citation>
    <scope>IDENTIFICATION</scope>
</reference>
<dbReference type="Gene3D" id="3.50.30.30">
    <property type="match status" value="1"/>
</dbReference>
<dbReference type="PANTHER" id="PTHR10404">
    <property type="entry name" value="N-ACETYLATED-ALPHA-LINKED ACIDIC DIPEPTIDASE"/>
    <property type="match status" value="1"/>
</dbReference>
<evidence type="ECO:0000313" key="21">
    <source>
        <dbReference type="Ensembl" id="ENSMGAP00000030878.1"/>
    </source>
</evidence>
<feature type="domain" description="Transferrin receptor-like dimerisation" evidence="19">
    <location>
        <begin position="698"/>
        <end position="809"/>
    </location>
</feature>
<dbReference type="SUPFAM" id="SSF53187">
    <property type="entry name" value="Zn-dependent exopeptidases"/>
    <property type="match status" value="1"/>
</dbReference>
<keyword evidence="14 15" id="KW-0449">Lipoprotein</keyword>
<dbReference type="SUPFAM" id="SSF47672">
    <property type="entry name" value="Transferrin receptor-like dimerisation domain"/>
    <property type="match status" value="1"/>
</dbReference>
<evidence type="ECO:0000256" key="9">
    <source>
        <dbReference type="ARBA" id="ARBA00023136"/>
    </source>
</evidence>
<dbReference type="Bgee" id="ENSMGAG00000007803">
    <property type="expression patterns" value="Expressed in brain and 17 other cell types or tissues"/>
</dbReference>
<keyword evidence="9 15" id="KW-0472">Membrane</keyword>
<keyword evidence="13 15" id="KW-0325">Glycoprotein</keyword>
<dbReference type="GO" id="GO:0033572">
    <property type="term" value="P:transferrin transport"/>
    <property type="evidence" value="ECO:0007669"/>
    <property type="project" value="UniProtKB-UniRule"/>
</dbReference>
<evidence type="ECO:0000259" key="18">
    <source>
        <dbReference type="Pfam" id="PF02225"/>
    </source>
</evidence>
<dbReference type="CDD" id="cd02128">
    <property type="entry name" value="PA_TfR"/>
    <property type="match status" value="1"/>
</dbReference>
<dbReference type="FunFam" id="1.20.930.40:FF:000002">
    <property type="entry name" value="Transferrin receptor protein 1"/>
    <property type="match status" value="1"/>
</dbReference>
<feature type="chain" id="PRO_5032734402" description="Transferrin receptor protein 1" evidence="17">
    <location>
        <begin position="22"/>
        <end position="868"/>
    </location>
</feature>
<keyword evidence="8 15" id="KW-1133">Transmembrane helix</keyword>
<evidence type="ECO:0000256" key="2">
    <source>
        <dbReference type="ARBA" id="ARBA00016899"/>
    </source>
</evidence>
<keyword evidence="10 15" id="KW-0564">Palmitate</keyword>
<evidence type="ECO:0000256" key="8">
    <source>
        <dbReference type="ARBA" id="ARBA00022989"/>
    </source>
</evidence>
<gene>
    <name evidence="21" type="primary">TNK2</name>
</gene>
<feature type="domain" description="PA" evidence="18">
    <location>
        <begin position="287"/>
        <end position="341"/>
    </location>
</feature>
<evidence type="ECO:0000256" key="1">
    <source>
        <dbReference type="ARBA" id="ARBA00005634"/>
    </source>
</evidence>
<evidence type="ECO:0000256" key="11">
    <source>
        <dbReference type="ARBA" id="ARBA00023157"/>
    </source>
</evidence>
<evidence type="ECO:0000256" key="6">
    <source>
        <dbReference type="ARBA" id="ARBA00022692"/>
    </source>
</evidence>
<dbReference type="PANTHER" id="PTHR10404:SF26">
    <property type="entry name" value="TRANSFERRIN RECEPTOR PROTEIN 1"/>
    <property type="match status" value="1"/>
</dbReference>
<dbReference type="Pfam" id="PF04253">
    <property type="entry name" value="TFR_dimer"/>
    <property type="match status" value="1"/>
</dbReference>
<feature type="domain" description="Peptidase M28" evidence="20">
    <location>
        <begin position="445"/>
        <end position="645"/>
    </location>
</feature>
<protein>
    <recommendedName>
        <fullName evidence="2 15">Transferrin receptor protein 1</fullName>
    </recommendedName>
</protein>
<dbReference type="Pfam" id="PF02225">
    <property type="entry name" value="PA"/>
    <property type="match status" value="1"/>
</dbReference>
<reference evidence="21 22" key="1">
    <citation type="journal article" date="2010" name="PLoS Biol.">
        <title>Multi-platform next-generation sequencing of the domestic turkey (Meleagris gallopavo): genome assembly and analysis.</title>
        <authorList>
            <person name="Dalloul R.A."/>
            <person name="Long J.A."/>
            <person name="Zimin A.V."/>
            <person name="Aslam L."/>
            <person name="Beal K."/>
            <person name="Blomberg L.A."/>
            <person name="Bouffard P."/>
            <person name="Burt D.W."/>
            <person name="Crasta O."/>
            <person name="Crooijmans R.P."/>
            <person name="Cooper K."/>
            <person name="Coulombe R.A."/>
            <person name="De S."/>
            <person name="Delany M.E."/>
            <person name="Dodgson J.B."/>
            <person name="Dong J.J."/>
            <person name="Evans C."/>
            <person name="Frederickson K.M."/>
            <person name="Flicek P."/>
            <person name="Florea L."/>
            <person name="Folkerts O."/>
            <person name="Groenen M.A."/>
            <person name="Harkins T.T."/>
            <person name="Herrero J."/>
            <person name="Hoffmann S."/>
            <person name="Megens H.J."/>
            <person name="Jiang A."/>
            <person name="de Jong P."/>
            <person name="Kaiser P."/>
            <person name="Kim H."/>
            <person name="Kim K.W."/>
            <person name="Kim S."/>
            <person name="Langenberger D."/>
            <person name="Lee M.K."/>
            <person name="Lee T."/>
            <person name="Mane S."/>
            <person name="Marcais G."/>
            <person name="Marz M."/>
            <person name="McElroy A.P."/>
            <person name="Modise T."/>
            <person name="Nefedov M."/>
            <person name="Notredame C."/>
            <person name="Paton I.R."/>
            <person name="Payne W.S."/>
            <person name="Pertea G."/>
            <person name="Prickett D."/>
            <person name="Puiu D."/>
            <person name="Qioa D."/>
            <person name="Raineri E."/>
            <person name="Ruffier M."/>
            <person name="Salzberg S.L."/>
            <person name="Schatz M.C."/>
            <person name="Scheuring C."/>
            <person name="Schmidt C.J."/>
            <person name="Schroeder S."/>
            <person name="Searle S.M."/>
            <person name="Smith E.J."/>
            <person name="Smith J."/>
            <person name="Sonstegard T.S."/>
            <person name="Stadler P.F."/>
            <person name="Tafer H."/>
            <person name="Tu Z.J."/>
            <person name="Van Tassell C.P."/>
            <person name="Vilella A.J."/>
            <person name="Williams K.P."/>
            <person name="Yorke J.A."/>
            <person name="Zhang L."/>
            <person name="Zhang H.B."/>
            <person name="Zhang X."/>
            <person name="Zhang Y."/>
            <person name="Reed K.M."/>
        </authorList>
    </citation>
    <scope>NUCLEOTIDE SEQUENCE [LARGE SCALE GENOMIC DNA]</scope>
</reference>
<dbReference type="GO" id="GO:0009897">
    <property type="term" value="C:external side of plasma membrane"/>
    <property type="evidence" value="ECO:0007669"/>
    <property type="project" value="TreeGrafter"/>
</dbReference>
<dbReference type="GO" id="GO:0006879">
    <property type="term" value="P:intracellular iron ion homeostasis"/>
    <property type="evidence" value="ECO:0007669"/>
    <property type="project" value="UniProtKB-UniRule"/>
</dbReference>
<dbReference type="GO" id="GO:0042470">
    <property type="term" value="C:melanosome"/>
    <property type="evidence" value="ECO:0007669"/>
    <property type="project" value="UniProtKB-SubCell"/>
</dbReference>
<dbReference type="Proteomes" id="UP000001645">
    <property type="component" value="Chromosome 11"/>
</dbReference>
<dbReference type="CDD" id="cd09848">
    <property type="entry name" value="M28_TfR"/>
    <property type="match status" value="1"/>
</dbReference>
<evidence type="ECO:0000256" key="12">
    <source>
        <dbReference type="ARBA" id="ARBA00023170"/>
    </source>
</evidence>
<evidence type="ECO:0000259" key="19">
    <source>
        <dbReference type="Pfam" id="PF04253"/>
    </source>
</evidence>
<evidence type="ECO:0000256" key="10">
    <source>
        <dbReference type="ARBA" id="ARBA00023139"/>
    </source>
</evidence>
<keyword evidence="22" id="KW-1185">Reference proteome</keyword>
<evidence type="ECO:0000256" key="16">
    <source>
        <dbReference type="SAM" id="MobiDB-lite"/>
    </source>
</evidence>
<dbReference type="Ensembl" id="ENSMGAT00000025692.1">
    <property type="protein sequence ID" value="ENSMGAP00000030878.1"/>
    <property type="gene ID" value="ENSMGAG00000007803.3"/>
</dbReference>
<dbReference type="InterPro" id="IPR037324">
    <property type="entry name" value="TfR1/2_PA"/>
</dbReference>
<dbReference type="InterPro" id="IPR036757">
    <property type="entry name" value="TFR-like_dimer_dom_sf"/>
</dbReference>
<accession>A0A803YGI1</accession>
<comment type="function">
    <text evidence="15">Cellular uptake of iron occurs via receptor-mediated endocytosis of ligand-occupied transferrin receptor into specialized endosomes. Endosomal acidification leads to iron release. The apotransferrin-receptor complex is then recycled to the cell surface with a return to neutral pH and the concomitant loss of affinity of apotransferrin for its receptor. Transferrin receptor is necessary for development of erythrocytes and the nervous system. Acts as a lipid sensor that regulates mitochondrial fusion by regulating activation of the JNK pathway.</text>
</comment>
<dbReference type="Pfam" id="PF04389">
    <property type="entry name" value="Peptidase_M28"/>
    <property type="match status" value="1"/>
</dbReference>
<evidence type="ECO:0000256" key="4">
    <source>
        <dbReference type="ARBA" id="ARBA00022553"/>
    </source>
</evidence>
<dbReference type="GeneTree" id="ENSGT00940000165248"/>
<dbReference type="AlphaFoldDB" id="A0A803YGI1"/>
<keyword evidence="5 15" id="KW-0254">Endocytosis</keyword>
<comment type="similarity">
    <text evidence="1 15">Belongs to the peptidase M28 family. M28B subfamily.</text>
</comment>
<feature type="transmembrane region" description="Helical" evidence="15">
    <location>
        <begin position="112"/>
        <end position="134"/>
    </location>
</feature>
<keyword evidence="11" id="KW-1015">Disulfide bond</keyword>
<evidence type="ECO:0000256" key="13">
    <source>
        <dbReference type="ARBA" id="ARBA00023180"/>
    </source>
</evidence>
<evidence type="ECO:0000256" key="14">
    <source>
        <dbReference type="ARBA" id="ARBA00023288"/>
    </source>
</evidence>
<dbReference type="GO" id="GO:0004998">
    <property type="term" value="F:transferrin receptor activity"/>
    <property type="evidence" value="ECO:0007669"/>
    <property type="project" value="UniProtKB-UniRule"/>
</dbReference>
<keyword evidence="3 15" id="KW-1003">Cell membrane</keyword>
<keyword evidence="7" id="KW-0735">Signal-anchor</keyword>
<dbReference type="SUPFAM" id="SSF52025">
    <property type="entry name" value="PA domain"/>
    <property type="match status" value="1"/>
</dbReference>
<evidence type="ECO:0000256" key="3">
    <source>
        <dbReference type="ARBA" id="ARBA00022475"/>
    </source>
</evidence>
<dbReference type="InterPro" id="IPR003137">
    <property type="entry name" value="PA_domain"/>
</dbReference>
<dbReference type="InterPro" id="IPR007484">
    <property type="entry name" value="Peptidase_M28"/>
</dbReference>
<comment type="subunit">
    <text evidence="15">Homodimer; disulfide-linked.</text>
</comment>
<dbReference type="Gene3D" id="1.20.930.40">
    <property type="entry name" value="Transferrin receptor-like, dimerisation domain"/>
    <property type="match status" value="1"/>
</dbReference>
<keyword evidence="12 15" id="KW-0675">Receptor</keyword>
<reference evidence="21" key="2">
    <citation type="submission" date="2025-08" db="UniProtKB">
        <authorList>
            <consortium name="Ensembl"/>
        </authorList>
    </citation>
    <scope>IDENTIFICATION</scope>
</reference>
<dbReference type="FunFam" id="3.40.630.10:FF:000065">
    <property type="entry name" value="Transferrin receptor 1b"/>
    <property type="match status" value="1"/>
</dbReference>
<keyword evidence="4" id="KW-0597">Phosphoprotein</keyword>
<dbReference type="FunFam" id="3.50.30.30:FF:000010">
    <property type="entry name" value="Transferrin receptor protein 1"/>
    <property type="match status" value="1"/>
</dbReference>
<evidence type="ECO:0000313" key="22">
    <source>
        <dbReference type="Proteomes" id="UP000001645"/>
    </source>
</evidence>
<feature type="signal peptide" evidence="17">
    <location>
        <begin position="1"/>
        <end position="21"/>
    </location>
</feature>
<dbReference type="GO" id="GO:0031623">
    <property type="term" value="P:receptor internalization"/>
    <property type="evidence" value="ECO:0007669"/>
    <property type="project" value="UniProtKB-UniRule"/>
</dbReference>
<dbReference type="Gene3D" id="3.40.630.10">
    <property type="entry name" value="Zn peptidases"/>
    <property type="match status" value="1"/>
</dbReference>
<dbReference type="InterPro" id="IPR046450">
    <property type="entry name" value="PA_dom_sf"/>
</dbReference>
<organism evidence="21 22">
    <name type="scientific">Meleagris gallopavo</name>
    <name type="common">Wild turkey</name>
    <dbReference type="NCBI Taxonomy" id="9103"/>
    <lineage>
        <taxon>Eukaryota</taxon>
        <taxon>Metazoa</taxon>
        <taxon>Chordata</taxon>
        <taxon>Craniata</taxon>
        <taxon>Vertebrata</taxon>
        <taxon>Euteleostomi</taxon>
        <taxon>Archelosauria</taxon>
        <taxon>Archosauria</taxon>
        <taxon>Dinosauria</taxon>
        <taxon>Saurischia</taxon>
        <taxon>Theropoda</taxon>
        <taxon>Coelurosauria</taxon>
        <taxon>Aves</taxon>
        <taxon>Neognathae</taxon>
        <taxon>Galloanserae</taxon>
        <taxon>Galliformes</taxon>
        <taxon>Phasianidae</taxon>
        <taxon>Meleagridinae</taxon>
        <taxon>Meleagris</taxon>
    </lineage>
</organism>
<evidence type="ECO:0000259" key="20">
    <source>
        <dbReference type="Pfam" id="PF04389"/>
    </source>
</evidence>
<keyword evidence="17" id="KW-0732">Signal</keyword>
<proteinExistence type="inferred from homology"/>
<evidence type="ECO:0000256" key="7">
    <source>
        <dbReference type="ARBA" id="ARBA00022968"/>
    </source>
</evidence>
<evidence type="ECO:0000256" key="17">
    <source>
        <dbReference type="SAM" id="SignalP"/>
    </source>
</evidence>
<dbReference type="InterPro" id="IPR039373">
    <property type="entry name" value="Peptidase_M28B"/>
</dbReference>
<name>A0A803YGI1_MELGA</name>
<comment type="PTM">
    <text evidence="15">Stearoylated.</text>
</comment>
<evidence type="ECO:0000256" key="15">
    <source>
        <dbReference type="RuleBase" id="RU367157"/>
    </source>
</evidence>
<comment type="subcellular location">
    <subcellularLocation>
        <location evidence="15">Cell membrane</location>
        <topology evidence="15">Single-pass type II membrane protein</topology>
    </subcellularLocation>
    <subcellularLocation>
        <location evidence="15">Melanosome</location>
    </subcellularLocation>
</comment>
<dbReference type="InterPro" id="IPR007365">
    <property type="entry name" value="TFR-like_dimer_dom"/>
</dbReference>
<keyword evidence="6 15" id="KW-0812">Transmembrane</keyword>
<sequence length="868" mass="95844">MCIPLLTWILGIFCGDRGTASVDLLCFEFLGLRSSWWVLLRKAMDHARAALSSLFSAEPMSYTRFSIARQTDGDNSHVEMKLSADDEEGVDIERPEHVHDSMAQPQRNGKKLCFLVIAAVLLLLIGFLIGYLSYRGRMQLAARCQDGSGRCEITPTASYLVDGDETVEEEIQGPPVIYWPQLKAMLSDKLLAKNLGDRLRQRAGLDSFEAGEAEDTNMATYIHEQFNSFFLDKVWNDEHYIKLQIRGSTKNKVSVLINDSEEILEMPDAYVAYSESGSFSGKPVYVNYGLKKDIETIQKSVTPLNGTIVIVRAGKITLAEKVANAKEAGAVGVLMYMDSFKYGITGTLTPFGHAHLGTGDPYTPGFPSFNHTQFPPVESSGLPHIAVQTISSSAAAKLFSKMDGDSCSEDWKGGIHSCKVTTKQESKIMVKLDVNNSMKDRKILNIFGAIQGSEEPDRYVVIGAQRDSWGPGVAKAGTGTAILLELARVISDIVKNEGYKPRRSIIFASWSAGDYGAVGATEWLEGYSAMLHAKAFAYINLDAAVLGANHVKISASPLLYMLLERIMKGVKDPAQGSRTLLDRVGSDWVKAVVPLGLDNAAFPFLAYSGIPVVSFGFYNKDEEYHFLNTKDDTLENLRKIDNLDALLRAAAEVAGQVALRLTHDHELFLDFGRYGEELLAYQEKFLPYVKDVQELGLTLDWLFFARGDFQRAADALRRDIANSDRENKVIRRALNDRIMKVEYDFLSPYLSPKEVPFRHVFFGRGTHTLQSLVEHLQLLKTGKSEVDLNLLKEQLALATWTIKGAANALGGHPMGSVTRALQPPWLRGSSRDTVPPLRHRWARGDAGAQSGAANGPELHACPGTEAEL</sequence>
<feature type="region of interest" description="Disordered" evidence="16">
    <location>
        <begin position="844"/>
        <end position="868"/>
    </location>
</feature>
<evidence type="ECO:0000256" key="5">
    <source>
        <dbReference type="ARBA" id="ARBA00022583"/>
    </source>
</evidence>